<dbReference type="GO" id="GO:0005634">
    <property type="term" value="C:nucleus"/>
    <property type="evidence" value="ECO:0007669"/>
    <property type="project" value="UniProtKB-SubCell"/>
</dbReference>
<proteinExistence type="predicted"/>
<gene>
    <name evidence="2" type="ORF">AVEN_197325_1</name>
</gene>
<sequence length="151" mass="17029">MSPKKNPQEGSHKRRQISVEVKRKMIGKREGGGSVTDLSRTCNRSTSGICTILKKKDFIQQIVASKGVTRILTQRLTMLKGCFSWGYTKNNCKTTLFHENSNYEKVKVIFTDLVKATILVPPVGLGVEFRTLTTEPNRGYQNRPLRRPSTA</sequence>
<reference evidence="2 3" key="1">
    <citation type="journal article" date="2019" name="Sci. Rep.">
        <title>Orb-weaving spider Araneus ventricosus genome elucidates the spidroin gene catalogue.</title>
        <authorList>
            <person name="Kono N."/>
            <person name="Nakamura H."/>
            <person name="Ohtoshi R."/>
            <person name="Moran D.A.P."/>
            <person name="Shinohara A."/>
            <person name="Yoshida Y."/>
            <person name="Fujiwara M."/>
            <person name="Mori M."/>
            <person name="Tomita M."/>
            <person name="Arakawa K."/>
        </authorList>
    </citation>
    <scope>NUCLEOTIDE SEQUENCE [LARGE SCALE GENOMIC DNA]</scope>
</reference>
<accession>A0A4Y2EZY2</accession>
<dbReference type="InterPro" id="IPR009057">
    <property type="entry name" value="Homeodomain-like_sf"/>
</dbReference>
<protein>
    <recommendedName>
        <fullName evidence="4">HTH psq-type domain-containing protein</fullName>
    </recommendedName>
</protein>
<dbReference type="SUPFAM" id="SSF46689">
    <property type="entry name" value="Homeodomain-like"/>
    <property type="match status" value="1"/>
</dbReference>
<comment type="caution">
    <text evidence="2">The sequence shown here is derived from an EMBL/GenBank/DDBJ whole genome shotgun (WGS) entry which is preliminary data.</text>
</comment>
<keyword evidence="3" id="KW-1185">Reference proteome</keyword>
<organism evidence="2 3">
    <name type="scientific">Araneus ventricosus</name>
    <name type="common">Orbweaver spider</name>
    <name type="synonym">Epeira ventricosa</name>
    <dbReference type="NCBI Taxonomy" id="182803"/>
    <lineage>
        <taxon>Eukaryota</taxon>
        <taxon>Metazoa</taxon>
        <taxon>Ecdysozoa</taxon>
        <taxon>Arthropoda</taxon>
        <taxon>Chelicerata</taxon>
        <taxon>Arachnida</taxon>
        <taxon>Araneae</taxon>
        <taxon>Araneomorphae</taxon>
        <taxon>Entelegynae</taxon>
        <taxon>Araneoidea</taxon>
        <taxon>Araneidae</taxon>
        <taxon>Araneus</taxon>
    </lineage>
</organism>
<dbReference type="OrthoDB" id="125347at2759"/>
<evidence type="ECO:0000256" key="1">
    <source>
        <dbReference type="ARBA" id="ARBA00004123"/>
    </source>
</evidence>
<dbReference type="Proteomes" id="UP000499080">
    <property type="component" value="Unassembled WGS sequence"/>
</dbReference>
<dbReference type="AlphaFoldDB" id="A0A4Y2EZY2"/>
<dbReference type="EMBL" id="BGPR01000736">
    <property type="protein sequence ID" value="GBM33576.1"/>
    <property type="molecule type" value="Genomic_DNA"/>
</dbReference>
<evidence type="ECO:0000313" key="2">
    <source>
        <dbReference type="EMBL" id="GBM33576.1"/>
    </source>
</evidence>
<evidence type="ECO:0008006" key="4">
    <source>
        <dbReference type="Google" id="ProtNLM"/>
    </source>
</evidence>
<evidence type="ECO:0000313" key="3">
    <source>
        <dbReference type="Proteomes" id="UP000499080"/>
    </source>
</evidence>
<dbReference type="Gene3D" id="1.10.10.60">
    <property type="entry name" value="Homeodomain-like"/>
    <property type="match status" value="1"/>
</dbReference>
<comment type="subcellular location">
    <subcellularLocation>
        <location evidence="1">Nucleus</location>
    </subcellularLocation>
</comment>
<name>A0A4Y2EZY2_ARAVE</name>